<evidence type="ECO:0000256" key="1">
    <source>
        <dbReference type="SAM" id="SignalP"/>
    </source>
</evidence>
<evidence type="ECO:0000313" key="2">
    <source>
        <dbReference type="EMBL" id="TCC90288.1"/>
    </source>
</evidence>
<name>A0A4R0MTB8_9SPHI</name>
<dbReference type="Proteomes" id="UP000292884">
    <property type="component" value="Unassembled WGS sequence"/>
</dbReference>
<evidence type="ECO:0008006" key="4">
    <source>
        <dbReference type="Google" id="ProtNLM"/>
    </source>
</evidence>
<dbReference type="RefSeq" id="WP_131553689.1">
    <property type="nucleotide sequence ID" value="NZ_SJSK01000003.1"/>
</dbReference>
<feature type="signal peptide" evidence="1">
    <location>
        <begin position="1"/>
        <end position="17"/>
    </location>
</feature>
<comment type="caution">
    <text evidence="2">The sequence shown here is derived from an EMBL/GenBank/DDBJ whole genome shotgun (WGS) entry which is preliminary data.</text>
</comment>
<dbReference type="AlphaFoldDB" id="A0A4R0MTB8"/>
<keyword evidence="3" id="KW-1185">Reference proteome</keyword>
<dbReference type="OrthoDB" id="886332at2"/>
<sequence length="175" mass="20111">MKFAHSLLLLFAFAVVACNSKSEKAARNIHKIKLEAFTDTVQLDTFKVALLGDEPDEMKLLFTITAKNGEQIYKKEIAAKELLKSYLAPADLKNEDKKLKFLTNEVNFFFDEEHILIPAITEQENPDKNAPDKVFYKELKESKLNGFSYRIGNDTNIYIGWSAKDKKVKIYYKCC</sequence>
<keyword evidence="1" id="KW-0732">Signal</keyword>
<accession>A0A4R0MTB8</accession>
<feature type="chain" id="PRO_5020545142" description="Lipoprotein" evidence="1">
    <location>
        <begin position="18"/>
        <end position="175"/>
    </location>
</feature>
<gene>
    <name evidence="2" type="ORF">EZ428_13500</name>
</gene>
<dbReference type="EMBL" id="SJSK01000003">
    <property type="protein sequence ID" value="TCC90288.1"/>
    <property type="molecule type" value="Genomic_DNA"/>
</dbReference>
<proteinExistence type="predicted"/>
<dbReference type="PROSITE" id="PS51257">
    <property type="entry name" value="PROKAR_LIPOPROTEIN"/>
    <property type="match status" value="1"/>
</dbReference>
<reference evidence="2 3" key="1">
    <citation type="submission" date="2019-02" db="EMBL/GenBank/DDBJ databases">
        <title>Pedobacter sp. RP-1-13 sp. nov., isolated from Arctic soil.</title>
        <authorList>
            <person name="Dahal R.H."/>
        </authorList>
    </citation>
    <scope>NUCLEOTIDE SEQUENCE [LARGE SCALE GENOMIC DNA]</scope>
    <source>
        <strain evidence="2 3">RP-1-13</strain>
    </source>
</reference>
<organism evidence="2 3">
    <name type="scientific">Pedobacter frigiditerrae</name>
    <dbReference type="NCBI Taxonomy" id="2530452"/>
    <lineage>
        <taxon>Bacteria</taxon>
        <taxon>Pseudomonadati</taxon>
        <taxon>Bacteroidota</taxon>
        <taxon>Sphingobacteriia</taxon>
        <taxon>Sphingobacteriales</taxon>
        <taxon>Sphingobacteriaceae</taxon>
        <taxon>Pedobacter</taxon>
    </lineage>
</organism>
<protein>
    <recommendedName>
        <fullName evidence="4">Lipoprotein</fullName>
    </recommendedName>
</protein>
<evidence type="ECO:0000313" key="3">
    <source>
        <dbReference type="Proteomes" id="UP000292884"/>
    </source>
</evidence>